<accession>A0A6N2B7X3</accession>
<evidence type="ECO:0008006" key="3">
    <source>
        <dbReference type="Google" id="ProtNLM"/>
    </source>
</evidence>
<dbReference type="AlphaFoldDB" id="A0A6N2B7X3"/>
<feature type="compositionally biased region" description="Basic and acidic residues" evidence="1">
    <location>
        <begin position="121"/>
        <end position="130"/>
    </location>
</feature>
<feature type="compositionally biased region" description="Polar residues" evidence="1">
    <location>
        <begin position="107"/>
        <end position="120"/>
    </location>
</feature>
<proteinExistence type="predicted"/>
<protein>
    <recommendedName>
        <fullName evidence="3">Zinc knuckle CX2CX4HX4C domain-containing protein</fullName>
    </recommendedName>
</protein>
<feature type="non-terminal residue" evidence="2">
    <location>
        <position position="1"/>
    </location>
</feature>
<evidence type="ECO:0000256" key="1">
    <source>
        <dbReference type="SAM" id="MobiDB-lite"/>
    </source>
</evidence>
<dbReference type="PANTHER" id="PTHR33233:SF17">
    <property type="entry name" value="DUF4283 DOMAIN-CONTAINING PROTEIN"/>
    <property type="match status" value="1"/>
</dbReference>
<name>A0A6N2B7X3_SOLCI</name>
<reference evidence="2" key="1">
    <citation type="submission" date="2019-05" db="EMBL/GenBank/DDBJ databases">
        <title>The de novo reference genome and transcriptome assemblies of the wild tomato species Solanum chilense.</title>
        <authorList>
            <person name="Stam R."/>
            <person name="Nosenko T."/>
            <person name="Hoerger A.C."/>
            <person name="Stephan W."/>
            <person name="Seidel M.A."/>
            <person name="Kuhn J.M.M."/>
            <person name="Haberer G."/>
            <person name="Tellier A."/>
        </authorList>
    </citation>
    <scope>NUCLEOTIDE SEQUENCE</scope>
    <source>
        <tissue evidence="2">Mature leaves</tissue>
    </source>
</reference>
<dbReference type="PANTHER" id="PTHR33233">
    <property type="entry name" value="ENDONUCLEASE/EXONUCLEASE/PHOSPHATASE"/>
    <property type="match status" value="1"/>
</dbReference>
<evidence type="ECO:0000313" key="2">
    <source>
        <dbReference type="EMBL" id="TMW90716.1"/>
    </source>
</evidence>
<comment type="caution">
    <text evidence="2">The sequence shown here is derived from an EMBL/GenBank/DDBJ whole genome shotgun (WGS) entry which is preliminary data.</text>
</comment>
<feature type="region of interest" description="Disordered" evidence="1">
    <location>
        <begin position="107"/>
        <end position="139"/>
    </location>
</feature>
<sequence length="192" mass="21775">SLVGRPLMVNRNTEERGGLNFARILVEVELGAQLPEVVHFKNERGQLIEQTVQYDWKSTLCKYCKIYGHSEKVWRLNKKIPRDGQVKQGTQRMKWVLQQTVETTMRYQSSGEVTPRNHNNVGKEKGKQSEKGGTSNQGWQVPVRIERTPRLTSLRHNQQVNVNSFQILQRKEANSKISGNVGGLAIPALGNG</sequence>
<gene>
    <name evidence="2" type="ORF">EJD97_015355</name>
</gene>
<organism evidence="2">
    <name type="scientific">Solanum chilense</name>
    <name type="common">Tomato</name>
    <name type="synonym">Lycopersicon chilense</name>
    <dbReference type="NCBI Taxonomy" id="4083"/>
    <lineage>
        <taxon>Eukaryota</taxon>
        <taxon>Viridiplantae</taxon>
        <taxon>Streptophyta</taxon>
        <taxon>Embryophyta</taxon>
        <taxon>Tracheophyta</taxon>
        <taxon>Spermatophyta</taxon>
        <taxon>Magnoliopsida</taxon>
        <taxon>eudicotyledons</taxon>
        <taxon>Gunneridae</taxon>
        <taxon>Pentapetalae</taxon>
        <taxon>asterids</taxon>
        <taxon>lamiids</taxon>
        <taxon>Solanales</taxon>
        <taxon>Solanaceae</taxon>
        <taxon>Solanoideae</taxon>
        <taxon>Solaneae</taxon>
        <taxon>Solanum</taxon>
        <taxon>Solanum subgen. Lycopersicon</taxon>
    </lineage>
</organism>
<dbReference type="EMBL" id="RXGB01004029">
    <property type="protein sequence ID" value="TMW90716.1"/>
    <property type="molecule type" value="Genomic_DNA"/>
</dbReference>